<keyword evidence="12" id="KW-1185">Reference proteome</keyword>
<keyword evidence="4" id="KW-0547">Nucleotide-binding</keyword>
<dbReference type="AlphaFoldDB" id="A0AA38KNT0"/>
<dbReference type="GO" id="GO:0140359">
    <property type="term" value="F:ABC-type transporter activity"/>
    <property type="evidence" value="ECO:0007669"/>
    <property type="project" value="InterPro"/>
</dbReference>
<dbReference type="Gene3D" id="3.40.50.300">
    <property type="entry name" value="P-loop containing nucleotide triphosphate hydrolases"/>
    <property type="match status" value="1"/>
</dbReference>
<keyword evidence="5" id="KW-0067">ATP-binding</keyword>
<gene>
    <name evidence="11" type="ORF">KI387_035220</name>
</gene>
<feature type="domain" description="ABC transporter" evidence="9">
    <location>
        <begin position="201"/>
        <end position="438"/>
    </location>
</feature>
<dbReference type="PROSITE" id="PS50893">
    <property type="entry name" value="ABC_TRANSPORTER_2"/>
    <property type="match status" value="1"/>
</dbReference>
<dbReference type="FunFam" id="3.40.50.300:FF:001371">
    <property type="entry name" value="ABC transporter ATP-binding protein"/>
    <property type="match status" value="1"/>
</dbReference>
<name>A0AA38KNT0_TAXCH</name>
<keyword evidence="7 8" id="KW-0472">Membrane</keyword>
<keyword evidence="3 8" id="KW-0812">Transmembrane</keyword>
<dbReference type="PROSITE" id="PS50929">
    <property type="entry name" value="ABC_TM1F"/>
    <property type="match status" value="1"/>
</dbReference>
<keyword evidence="2" id="KW-0813">Transport</keyword>
<dbReference type="InterPro" id="IPR003593">
    <property type="entry name" value="AAA+_ATPase"/>
</dbReference>
<dbReference type="InterPro" id="IPR039421">
    <property type="entry name" value="Type_1_exporter"/>
</dbReference>
<dbReference type="GO" id="GO:0016020">
    <property type="term" value="C:membrane"/>
    <property type="evidence" value="ECO:0007669"/>
    <property type="project" value="UniProtKB-SubCell"/>
</dbReference>
<evidence type="ECO:0000256" key="4">
    <source>
        <dbReference type="ARBA" id="ARBA00022741"/>
    </source>
</evidence>
<dbReference type="OMA" id="QYRRCLG"/>
<accession>A0AA38KNT0</accession>
<evidence type="ECO:0000256" key="8">
    <source>
        <dbReference type="SAM" id="Phobius"/>
    </source>
</evidence>
<dbReference type="PANTHER" id="PTHR24221:SF630">
    <property type="entry name" value="ABC TRANSPORTER B FAMILY MEMBER 29, CHLOROPLASTIC"/>
    <property type="match status" value="1"/>
</dbReference>
<sequence>SSTKYTSANYDGSAHVFSESHSFFGNDIGEVIPCTSLAIAYLGEKLRHISRKGQDSIARISSYLNEVLPSMVIVKAHNAEDCELWRFRKLAEADRNAHLSKKKLKTFIPEVVGIAYAGTAVVLFLMGSWIISRGAFNWAGMVSFVTSLALLNEPIQAIGKAYNELKQGEPAVERLFELTTFCPQVVDKENTVPLSSVAGDVKFRDVSFQYGSALPQVLKNLNLHVRSGETVALVGPSGGGKTTLAKLLLRLYDPIEGCILVDDHDIRNISLKSLRQCIALVPQDTALFAGSIAENIGYGNMPQTIDMKKVVQAAKLANADGFIRKLPKGYDTNVGQRGSCLSGGQRQRVAIARAIYQGSSILILDEATSALDNKSELLVSKALENLMANCTVFVIAHRLETVCKADRIFLLDGGKLVEEGTHSSLMAQCGRYASLYSRKELFRSV</sequence>
<dbReference type="Proteomes" id="UP000824469">
    <property type="component" value="Unassembled WGS sequence"/>
</dbReference>
<evidence type="ECO:0000313" key="11">
    <source>
        <dbReference type="EMBL" id="KAH9307309.1"/>
    </source>
</evidence>
<organism evidence="11 12">
    <name type="scientific">Taxus chinensis</name>
    <name type="common">Chinese yew</name>
    <name type="synonym">Taxus wallichiana var. chinensis</name>
    <dbReference type="NCBI Taxonomy" id="29808"/>
    <lineage>
        <taxon>Eukaryota</taxon>
        <taxon>Viridiplantae</taxon>
        <taxon>Streptophyta</taxon>
        <taxon>Embryophyta</taxon>
        <taxon>Tracheophyta</taxon>
        <taxon>Spermatophyta</taxon>
        <taxon>Pinopsida</taxon>
        <taxon>Pinidae</taxon>
        <taxon>Conifers II</taxon>
        <taxon>Cupressales</taxon>
        <taxon>Taxaceae</taxon>
        <taxon>Taxus</taxon>
    </lineage>
</organism>
<evidence type="ECO:0000256" key="6">
    <source>
        <dbReference type="ARBA" id="ARBA00022989"/>
    </source>
</evidence>
<dbReference type="InterPro" id="IPR003439">
    <property type="entry name" value="ABC_transporter-like_ATP-bd"/>
</dbReference>
<dbReference type="InterPro" id="IPR011527">
    <property type="entry name" value="ABC1_TM_dom"/>
</dbReference>
<dbReference type="Pfam" id="PF00005">
    <property type="entry name" value="ABC_tran"/>
    <property type="match status" value="1"/>
</dbReference>
<dbReference type="InterPro" id="IPR027417">
    <property type="entry name" value="P-loop_NTPase"/>
</dbReference>
<dbReference type="SUPFAM" id="SSF90123">
    <property type="entry name" value="ABC transporter transmembrane region"/>
    <property type="match status" value="1"/>
</dbReference>
<dbReference type="Gene3D" id="1.20.1560.10">
    <property type="entry name" value="ABC transporter type 1, transmembrane domain"/>
    <property type="match status" value="1"/>
</dbReference>
<evidence type="ECO:0000256" key="3">
    <source>
        <dbReference type="ARBA" id="ARBA00022692"/>
    </source>
</evidence>
<dbReference type="GO" id="GO:0016887">
    <property type="term" value="F:ATP hydrolysis activity"/>
    <property type="evidence" value="ECO:0007669"/>
    <property type="project" value="InterPro"/>
</dbReference>
<evidence type="ECO:0000256" key="2">
    <source>
        <dbReference type="ARBA" id="ARBA00022448"/>
    </source>
</evidence>
<dbReference type="GO" id="GO:0005524">
    <property type="term" value="F:ATP binding"/>
    <property type="evidence" value="ECO:0007669"/>
    <property type="project" value="UniProtKB-KW"/>
</dbReference>
<reference evidence="11 12" key="1">
    <citation type="journal article" date="2021" name="Nat. Plants">
        <title>The Taxus genome provides insights into paclitaxel biosynthesis.</title>
        <authorList>
            <person name="Xiong X."/>
            <person name="Gou J."/>
            <person name="Liao Q."/>
            <person name="Li Y."/>
            <person name="Zhou Q."/>
            <person name="Bi G."/>
            <person name="Li C."/>
            <person name="Du R."/>
            <person name="Wang X."/>
            <person name="Sun T."/>
            <person name="Guo L."/>
            <person name="Liang H."/>
            <person name="Lu P."/>
            <person name="Wu Y."/>
            <person name="Zhang Z."/>
            <person name="Ro D.K."/>
            <person name="Shang Y."/>
            <person name="Huang S."/>
            <person name="Yan J."/>
        </authorList>
    </citation>
    <scope>NUCLEOTIDE SEQUENCE [LARGE SCALE GENOMIC DNA]</scope>
    <source>
        <strain evidence="11">Ta-2019</strain>
    </source>
</reference>
<keyword evidence="6 8" id="KW-1133">Transmembrane helix</keyword>
<evidence type="ECO:0000259" key="9">
    <source>
        <dbReference type="PROSITE" id="PS50893"/>
    </source>
</evidence>
<feature type="transmembrane region" description="Helical" evidence="8">
    <location>
        <begin position="107"/>
        <end position="129"/>
    </location>
</feature>
<dbReference type="SMART" id="SM00382">
    <property type="entry name" value="AAA"/>
    <property type="match status" value="1"/>
</dbReference>
<proteinExistence type="predicted"/>
<dbReference type="EMBL" id="JAHRHJ020000007">
    <property type="protein sequence ID" value="KAH9307309.1"/>
    <property type="molecule type" value="Genomic_DNA"/>
</dbReference>
<evidence type="ECO:0000256" key="5">
    <source>
        <dbReference type="ARBA" id="ARBA00022840"/>
    </source>
</evidence>
<dbReference type="InterPro" id="IPR017871">
    <property type="entry name" value="ABC_transporter-like_CS"/>
</dbReference>
<comment type="caution">
    <text evidence="11">The sequence shown here is derived from an EMBL/GenBank/DDBJ whole genome shotgun (WGS) entry which is preliminary data.</text>
</comment>
<dbReference type="Pfam" id="PF00664">
    <property type="entry name" value="ABC_membrane"/>
    <property type="match status" value="1"/>
</dbReference>
<dbReference type="SUPFAM" id="SSF52540">
    <property type="entry name" value="P-loop containing nucleoside triphosphate hydrolases"/>
    <property type="match status" value="1"/>
</dbReference>
<evidence type="ECO:0000259" key="10">
    <source>
        <dbReference type="PROSITE" id="PS50929"/>
    </source>
</evidence>
<evidence type="ECO:0000256" key="1">
    <source>
        <dbReference type="ARBA" id="ARBA00004141"/>
    </source>
</evidence>
<evidence type="ECO:0000313" key="12">
    <source>
        <dbReference type="Proteomes" id="UP000824469"/>
    </source>
</evidence>
<feature type="domain" description="ABC transmembrane type-1" evidence="10">
    <location>
        <begin position="31"/>
        <end position="167"/>
    </location>
</feature>
<dbReference type="InterPro" id="IPR036640">
    <property type="entry name" value="ABC1_TM_sf"/>
</dbReference>
<dbReference type="PANTHER" id="PTHR24221">
    <property type="entry name" value="ATP-BINDING CASSETTE SUB-FAMILY B"/>
    <property type="match status" value="1"/>
</dbReference>
<dbReference type="PROSITE" id="PS00211">
    <property type="entry name" value="ABC_TRANSPORTER_1"/>
    <property type="match status" value="1"/>
</dbReference>
<feature type="non-terminal residue" evidence="11">
    <location>
        <position position="445"/>
    </location>
</feature>
<evidence type="ECO:0000256" key="7">
    <source>
        <dbReference type="ARBA" id="ARBA00023136"/>
    </source>
</evidence>
<comment type="subcellular location">
    <subcellularLocation>
        <location evidence="1">Membrane</location>
        <topology evidence="1">Multi-pass membrane protein</topology>
    </subcellularLocation>
</comment>
<protein>
    <submittedName>
        <fullName evidence="11">Uncharacterized protein</fullName>
    </submittedName>
</protein>